<dbReference type="GO" id="GO:0008233">
    <property type="term" value="F:peptidase activity"/>
    <property type="evidence" value="ECO:0007669"/>
    <property type="project" value="UniProtKB-KW"/>
</dbReference>
<proteinExistence type="predicted"/>
<keyword evidence="1 4" id="KW-0645">Protease</keyword>
<dbReference type="GO" id="GO:0006508">
    <property type="term" value="P:proteolysis"/>
    <property type="evidence" value="ECO:0007669"/>
    <property type="project" value="UniProtKB-KW"/>
</dbReference>
<dbReference type="Proteomes" id="UP001604277">
    <property type="component" value="Unassembled WGS sequence"/>
</dbReference>
<dbReference type="Pfam" id="PF02902">
    <property type="entry name" value="Peptidase_C48"/>
    <property type="match status" value="1"/>
</dbReference>
<dbReference type="InterPro" id="IPR003653">
    <property type="entry name" value="Peptidase_C48_C"/>
</dbReference>
<sequence length="175" mass="20073">MVEISVKGKVETIIDTGVGTVDEGDEDVVDACRGMRRSVRQKDAQENPKVVLRRRKRKAIATLEVEEKLQEMRVKKPSQWLSSPYITEGQWRKHVDATTVDLLEIRSHWYAVEVNIAKSTIFIYDPDRSCSTDDQIRADLKPMTKILRMLMKKINIVIDTLAIERITTTSKQSNS</sequence>
<comment type="caution">
    <text evidence="4">The sequence shown here is derived from an EMBL/GenBank/DDBJ whole genome shotgun (WGS) entry which is preliminary data.</text>
</comment>
<evidence type="ECO:0000313" key="5">
    <source>
        <dbReference type="Proteomes" id="UP001604277"/>
    </source>
</evidence>
<name>A0ABD1W703_9LAMI</name>
<evidence type="ECO:0000313" key="4">
    <source>
        <dbReference type="EMBL" id="KAL2545441.1"/>
    </source>
</evidence>
<gene>
    <name evidence="4" type="ORF">Fot_14674</name>
</gene>
<organism evidence="4 5">
    <name type="scientific">Forsythia ovata</name>
    <dbReference type="NCBI Taxonomy" id="205694"/>
    <lineage>
        <taxon>Eukaryota</taxon>
        <taxon>Viridiplantae</taxon>
        <taxon>Streptophyta</taxon>
        <taxon>Embryophyta</taxon>
        <taxon>Tracheophyta</taxon>
        <taxon>Spermatophyta</taxon>
        <taxon>Magnoliopsida</taxon>
        <taxon>eudicotyledons</taxon>
        <taxon>Gunneridae</taxon>
        <taxon>Pentapetalae</taxon>
        <taxon>asterids</taxon>
        <taxon>lamiids</taxon>
        <taxon>Lamiales</taxon>
        <taxon>Oleaceae</taxon>
        <taxon>Forsythieae</taxon>
        <taxon>Forsythia</taxon>
    </lineage>
</organism>
<keyword evidence="2" id="KW-0378">Hydrolase</keyword>
<evidence type="ECO:0000259" key="3">
    <source>
        <dbReference type="Pfam" id="PF02902"/>
    </source>
</evidence>
<evidence type="ECO:0000256" key="1">
    <source>
        <dbReference type="ARBA" id="ARBA00022670"/>
    </source>
</evidence>
<evidence type="ECO:0000256" key="2">
    <source>
        <dbReference type="ARBA" id="ARBA00022801"/>
    </source>
</evidence>
<dbReference type="EMBL" id="JBFOLJ010000004">
    <property type="protein sequence ID" value="KAL2545441.1"/>
    <property type="molecule type" value="Genomic_DNA"/>
</dbReference>
<reference evidence="5" key="1">
    <citation type="submission" date="2024-07" db="EMBL/GenBank/DDBJ databases">
        <title>Two chromosome-level genome assemblies of Korean endemic species Abeliophyllum distichum and Forsythia ovata (Oleaceae).</title>
        <authorList>
            <person name="Jang H."/>
        </authorList>
    </citation>
    <scope>NUCLEOTIDE SEQUENCE [LARGE SCALE GENOMIC DNA]</scope>
</reference>
<feature type="domain" description="Ubiquitin-like protease family profile" evidence="3">
    <location>
        <begin position="88"/>
        <end position="174"/>
    </location>
</feature>
<protein>
    <submittedName>
        <fullName evidence="4">Ulp1 protease family</fullName>
    </submittedName>
</protein>
<accession>A0ABD1W703</accession>
<dbReference type="AlphaFoldDB" id="A0ABD1W703"/>
<keyword evidence="5" id="KW-1185">Reference proteome</keyword>